<dbReference type="Pfam" id="PF00471">
    <property type="entry name" value="Ribosomal_L33"/>
    <property type="match status" value="1"/>
</dbReference>
<evidence type="ECO:0000256" key="3">
    <source>
        <dbReference type="ARBA" id="ARBA00023274"/>
    </source>
</evidence>
<dbReference type="NCBIfam" id="NF001860">
    <property type="entry name" value="PRK00595.1"/>
    <property type="match status" value="1"/>
</dbReference>
<dbReference type="InterPro" id="IPR001705">
    <property type="entry name" value="Ribosomal_bL33"/>
</dbReference>
<evidence type="ECO:0000313" key="4">
    <source>
        <dbReference type="EMBL" id="BBC77433.1"/>
    </source>
</evidence>
<dbReference type="InterPro" id="IPR038584">
    <property type="entry name" value="Ribosomal_bL33_sf"/>
</dbReference>
<accession>A0A2Z5ZAQ0</accession>
<dbReference type="Gene3D" id="2.20.28.120">
    <property type="entry name" value="Ribosomal protein L33"/>
    <property type="match status" value="1"/>
</dbReference>
<dbReference type="GO" id="GO:0005737">
    <property type="term" value="C:cytoplasm"/>
    <property type="evidence" value="ECO:0007669"/>
    <property type="project" value="UniProtKB-ARBA"/>
</dbReference>
<gene>
    <name evidence="4" type="primary">rpl33</name>
</gene>
<keyword evidence="2 4" id="KW-0689">Ribosomal protein</keyword>
<dbReference type="GO" id="GO:0005840">
    <property type="term" value="C:ribosome"/>
    <property type="evidence" value="ECO:0007669"/>
    <property type="project" value="UniProtKB-KW"/>
</dbReference>
<dbReference type="NCBIfam" id="TIGR01023">
    <property type="entry name" value="rpmG_bact"/>
    <property type="match status" value="1"/>
</dbReference>
<dbReference type="InterPro" id="IPR011332">
    <property type="entry name" value="Ribosomal_zn-bd"/>
</dbReference>
<dbReference type="SUPFAM" id="SSF57829">
    <property type="entry name" value="Zn-binding ribosomal proteins"/>
    <property type="match status" value="1"/>
</dbReference>
<dbReference type="GO" id="GO:0003735">
    <property type="term" value="F:structural constituent of ribosome"/>
    <property type="evidence" value="ECO:0007669"/>
    <property type="project" value="InterPro"/>
</dbReference>
<keyword evidence="4" id="KW-0934">Plastid</keyword>
<dbReference type="PANTHER" id="PTHR43168:SF2">
    <property type="entry name" value="LARGE RIBOSOMAL SUBUNIT PROTEIN BL33C"/>
    <property type="match status" value="1"/>
</dbReference>
<keyword evidence="3" id="KW-0687">Ribonucleoprotein</keyword>
<dbReference type="GO" id="GO:1990904">
    <property type="term" value="C:ribonucleoprotein complex"/>
    <property type="evidence" value="ECO:0007669"/>
    <property type="project" value="UniProtKB-KW"/>
</dbReference>
<organism evidence="4">
    <name type="scientific">Nitzschia sp. PL3-2</name>
    <dbReference type="NCBI Taxonomy" id="2083271"/>
    <lineage>
        <taxon>Eukaryota</taxon>
        <taxon>Sar</taxon>
        <taxon>Stramenopiles</taxon>
        <taxon>Ochrophyta</taxon>
        <taxon>Bacillariophyta</taxon>
        <taxon>Bacillariophyceae</taxon>
        <taxon>Bacillariophycidae</taxon>
        <taxon>Bacillariales</taxon>
        <taxon>Bacillariaceae</taxon>
        <taxon>Nitzschia</taxon>
    </lineage>
</organism>
<proteinExistence type="inferred from homology"/>
<dbReference type="HAMAP" id="MF_00294">
    <property type="entry name" value="Ribosomal_bL33"/>
    <property type="match status" value="1"/>
</dbReference>
<dbReference type="NCBIfam" id="NF001764">
    <property type="entry name" value="PRK00504.1"/>
    <property type="match status" value="1"/>
</dbReference>
<evidence type="ECO:0000256" key="2">
    <source>
        <dbReference type="ARBA" id="ARBA00022980"/>
    </source>
</evidence>
<comment type="similarity">
    <text evidence="1">Belongs to the bacterial ribosomal protein bL33 family.</text>
</comment>
<geneLocation type="plastid" evidence="4"/>
<dbReference type="EMBL" id="AP018504">
    <property type="protein sequence ID" value="BBC77433.1"/>
    <property type="molecule type" value="Genomic_DNA"/>
</dbReference>
<evidence type="ECO:0000256" key="1">
    <source>
        <dbReference type="ARBA" id="ARBA00007596"/>
    </source>
</evidence>
<name>A0A2Z5ZAQ0_9STRA</name>
<protein>
    <submittedName>
        <fullName evidence="4">Ribosomal protein L33</fullName>
    </submittedName>
</protein>
<dbReference type="AlphaFoldDB" id="A0A2Z5ZAQ0"/>
<reference evidence="4" key="1">
    <citation type="submission" date="2018-02" db="EMBL/GenBank/DDBJ databases">
        <title>Evolution and diversity of non-photosynthetic diatom plastid genomes.</title>
        <authorList>
            <person name="Kamikawa R."/>
            <person name="Ishii K."/>
        </authorList>
    </citation>
    <scope>NUCLEOTIDE SEQUENCE</scope>
    <source>
        <strain evidence="4">PL3-2</strain>
    </source>
</reference>
<dbReference type="GO" id="GO:0006412">
    <property type="term" value="P:translation"/>
    <property type="evidence" value="ECO:0007669"/>
    <property type="project" value="InterPro"/>
</dbReference>
<sequence length="64" mass="7726">MQKKKKIRVLITLECNECSSNNIKRKKGISRYITEKSKRNTPERLNLKKYCKFCNRITLHKEIK</sequence>
<dbReference type="PANTHER" id="PTHR43168">
    <property type="entry name" value="50S RIBOSOMAL PROTEIN L33, CHLOROPLASTIC"/>
    <property type="match status" value="1"/>
</dbReference>